<dbReference type="EMBL" id="LRVM01000005">
    <property type="protein sequence ID" value="KXL52881.1"/>
    <property type="molecule type" value="Genomic_DNA"/>
</dbReference>
<comment type="caution">
    <text evidence="2">The sequence shown here is derived from an EMBL/GenBank/DDBJ whole genome shotgun (WGS) entry which is preliminary data.</text>
</comment>
<keyword evidence="1" id="KW-1133">Transmembrane helix</keyword>
<feature type="transmembrane region" description="Helical" evidence="1">
    <location>
        <begin position="35"/>
        <end position="57"/>
    </location>
</feature>
<evidence type="ECO:0000313" key="3">
    <source>
        <dbReference type="Proteomes" id="UP000070539"/>
    </source>
</evidence>
<proteinExistence type="predicted"/>
<gene>
    <name evidence="2" type="ORF">CLNEO_19050</name>
</gene>
<keyword evidence="1" id="KW-0472">Membrane</keyword>
<organism evidence="2 3">
    <name type="scientific">Anaerotignum neopropionicum</name>
    <dbReference type="NCBI Taxonomy" id="36847"/>
    <lineage>
        <taxon>Bacteria</taxon>
        <taxon>Bacillati</taxon>
        <taxon>Bacillota</taxon>
        <taxon>Clostridia</taxon>
        <taxon>Lachnospirales</taxon>
        <taxon>Anaerotignaceae</taxon>
        <taxon>Anaerotignum</taxon>
    </lineage>
</organism>
<name>A0A136WEI0_9FIRM</name>
<accession>A0A136WEI0</accession>
<keyword evidence="3" id="KW-1185">Reference proteome</keyword>
<reference evidence="2 3" key="1">
    <citation type="submission" date="2016-01" db="EMBL/GenBank/DDBJ databases">
        <title>Genome sequence of Clostridium neopropionicum X4, DSM-3847.</title>
        <authorList>
            <person name="Poehlein A."/>
            <person name="Beck M.H."/>
            <person name="Bengelsdorf F.R."/>
            <person name="Daniel R."/>
            <person name="Duerre P."/>
        </authorList>
    </citation>
    <scope>NUCLEOTIDE SEQUENCE [LARGE SCALE GENOMIC DNA]</scope>
    <source>
        <strain evidence="2 3">DSM-3847</strain>
    </source>
</reference>
<evidence type="ECO:0000256" key="1">
    <source>
        <dbReference type="SAM" id="Phobius"/>
    </source>
</evidence>
<evidence type="ECO:0000313" key="2">
    <source>
        <dbReference type="EMBL" id="KXL52881.1"/>
    </source>
</evidence>
<keyword evidence="1" id="KW-0812">Transmembrane</keyword>
<dbReference type="Proteomes" id="UP000070539">
    <property type="component" value="Unassembled WGS sequence"/>
</dbReference>
<dbReference type="AlphaFoldDB" id="A0A136WEI0"/>
<sequence>MTTIVLILSIIVGIVLWVIYHQLFNVAYFGSTAMIAEFFICVVIGFYIVSHVIGFFVDLFR</sequence>
<feature type="transmembrane region" description="Helical" evidence="1">
    <location>
        <begin position="5"/>
        <end position="23"/>
    </location>
</feature>
<protein>
    <submittedName>
        <fullName evidence="2">Uncharacterized protein</fullName>
    </submittedName>
</protein>